<evidence type="ECO:0000313" key="1">
    <source>
        <dbReference type="EMBL" id="KAJ1124753.1"/>
    </source>
</evidence>
<evidence type="ECO:0000313" key="2">
    <source>
        <dbReference type="Proteomes" id="UP001066276"/>
    </source>
</evidence>
<reference evidence="1" key="1">
    <citation type="journal article" date="2022" name="bioRxiv">
        <title>Sequencing and chromosome-scale assembly of the giantPleurodeles waltlgenome.</title>
        <authorList>
            <person name="Brown T."/>
            <person name="Elewa A."/>
            <person name="Iarovenko S."/>
            <person name="Subramanian E."/>
            <person name="Araus A.J."/>
            <person name="Petzold A."/>
            <person name="Susuki M."/>
            <person name="Suzuki K.-i.T."/>
            <person name="Hayashi T."/>
            <person name="Toyoda A."/>
            <person name="Oliveira C."/>
            <person name="Osipova E."/>
            <person name="Leigh N.D."/>
            <person name="Simon A."/>
            <person name="Yun M.H."/>
        </authorList>
    </citation>
    <scope>NUCLEOTIDE SEQUENCE</scope>
    <source>
        <strain evidence="1">20211129_DDA</strain>
        <tissue evidence="1">Liver</tissue>
    </source>
</reference>
<dbReference type="AlphaFoldDB" id="A0AAV7PG94"/>
<keyword evidence="2" id="KW-1185">Reference proteome</keyword>
<protein>
    <submittedName>
        <fullName evidence="1">Uncharacterized protein</fullName>
    </submittedName>
</protein>
<accession>A0AAV7PG94</accession>
<organism evidence="1 2">
    <name type="scientific">Pleurodeles waltl</name>
    <name type="common">Iberian ribbed newt</name>
    <dbReference type="NCBI Taxonomy" id="8319"/>
    <lineage>
        <taxon>Eukaryota</taxon>
        <taxon>Metazoa</taxon>
        <taxon>Chordata</taxon>
        <taxon>Craniata</taxon>
        <taxon>Vertebrata</taxon>
        <taxon>Euteleostomi</taxon>
        <taxon>Amphibia</taxon>
        <taxon>Batrachia</taxon>
        <taxon>Caudata</taxon>
        <taxon>Salamandroidea</taxon>
        <taxon>Salamandridae</taxon>
        <taxon>Pleurodelinae</taxon>
        <taxon>Pleurodeles</taxon>
    </lineage>
</organism>
<dbReference type="EMBL" id="JANPWB010000011">
    <property type="protein sequence ID" value="KAJ1124753.1"/>
    <property type="molecule type" value="Genomic_DNA"/>
</dbReference>
<name>A0AAV7PG94_PLEWA</name>
<proteinExistence type="predicted"/>
<dbReference type="Proteomes" id="UP001066276">
    <property type="component" value="Chromosome 7"/>
</dbReference>
<comment type="caution">
    <text evidence="1">The sequence shown here is derived from an EMBL/GenBank/DDBJ whole genome shotgun (WGS) entry which is preliminary data.</text>
</comment>
<sequence length="159" mass="18065">MTQQVYTDVQGQQLILSLLEVRHPALTAVMEEPLLILLYQSIKQHQEEMHSDSRRAPKATKKLQGAIKKFSKTCREIAERISALEDHNIALESDLGALRGPTEAPEYQFADVLWKIEDYENPQRNNNLRFLGIAEGVKGGDMRAIMISLFKGEFPELNT</sequence>
<gene>
    <name evidence="1" type="ORF">NDU88_003202</name>
</gene>